<gene>
    <name evidence="5" type="ORF">IQ24_03248</name>
</gene>
<proteinExistence type="inferred from homology"/>
<accession>A0A562NG07</accession>
<feature type="domain" description="Glycosyltransferase 2-like" evidence="4">
    <location>
        <begin position="209"/>
        <end position="335"/>
    </location>
</feature>
<keyword evidence="3 5" id="KW-0808">Transferase</keyword>
<keyword evidence="6" id="KW-1185">Reference proteome</keyword>
<evidence type="ECO:0000256" key="1">
    <source>
        <dbReference type="ARBA" id="ARBA00006739"/>
    </source>
</evidence>
<dbReference type="Pfam" id="PF00535">
    <property type="entry name" value="Glycos_transf_2"/>
    <property type="match status" value="1"/>
</dbReference>
<name>A0A562NG07_9RHOB</name>
<dbReference type="GO" id="GO:0016757">
    <property type="term" value="F:glycosyltransferase activity"/>
    <property type="evidence" value="ECO:0007669"/>
    <property type="project" value="UniProtKB-KW"/>
</dbReference>
<keyword evidence="2" id="KW-0328">Glycosyltransferase</keyword>
<dbReference type="Gene3D" id="3.40.50.2000">
    <property type="entry name" value="Glycogen Phosphorylase B"/>
    <property type="match status" value="1"/>
</dbReference>
<dbReference type="EMBL" id="VLKU01000011">
    <property type="protein sequence ID" value="TWI31023.1"/>
    <property type="molecule type" value="Genomic_DNA"/>
</dbReference>
<dbReference type="SUPFAM" id="SSF53448">
    <property type="entry name" value="Nucleotide-diphospho-sugar transferases"/>
    <property type="match status" value="1"/>
</dbReference>
<comment type="similarity">
    <text evidence="1">Belongs to the glycosyltransferase 2 family.</text>
</comment>
<evidence type="ECO:0000313" key="6">
    <source>
        <dbReference type="Proteomes" id="UP000316225"/>
    </source>
</evidence>
<dbReference type="InterPro" id="IPR029044">
    <property type="entry name" value="Nucleotide-diphossugar_trans"/>
</dbReference>
<organism evidence="5 6">
    <name type="scientific">Paracoccus sulfuroxidans</name>
    <dbReference type="NCBI Taxonomy" id="384678"/>
    <lineage>
        <taxon>Bacteria</taxon>
        <taxon>Pseudomonadati</taxon>
        <taxon>Pseudomonadota</taxon>
        <taxon>Alphaproteobacteria</taxon>
        <taxon>Rhodobacterales</taxon>
        <taxon>Paracoccaceae</taxon>
        <taxon>Paracoccus</taxon>
    </lineage>
</organism>
<dbReference type="Proteomes" id="UP000316225">
    <property type="component" value="Unassembled WGS sequence"/>
</dbReference>
<dbReference type="OrthoDB" id="9771846at2"/>
<dbReference type="InterPro" id="IPR001173">
    <property type="entry name" value="Glyco_trans_2-like"/>
</dbReference>
<evidence type="ECO:0000313" key="5">
    <source>
        <dbReference type="EMBL" id="TWI31023.1"/>
    </source>
</evidence>
<dbReference type="PANTHER" id="PTHR43179">
    <property type="entry name" value="RHAMNOSYLTRANSFERASE WBBL"/>
    <property type="match status" value="1"/>
</dbReference>
<dbReference type="RefSeq" id="WP_158637555.1">
    <property type="nucleotide sequence ID" value="NZ_VLKU01000011.1"/>
</dbReference>
<dbReference type="PANTHER" id="PTHR43179:SF12">
    <property type="entry name" value="GALACTOFURANOSYLTRANSFERASE GLFT2"/>
    <property type="match status" value="1"/>
</dbReference>
<dbReference type="SUPFAM" id="SSF53756">
    <property type="entry name" value="UDP-Glycosyltransferase/glycogen phosphorylase"/>
    <property type="match status" value="1"/>
</dbReference>
<reference evidence="5 6" key="1">
    <citation type="journal article" date="2015" name="Stand. Genomic Sci.">
        <title>Genomic Encyclopedia of Bacterial and Archaeal Type Strains, Phase III: the genomes of soil and plant-associated and newly described type strains.</title>
        <authorList>
            <person name="Whitman W.B."/>
            <person name="Woyke T."/>
            <person name="Klenk H.P."/>
            <person name="Zhou Y."/>
            <person name="Lilburn T.G."/>
            <person name="Beck B.J."/>
            <person name="De Vos P."/>
            <person name="Vandamme P."/>
            <person name="Eisen J.A."/>
            <person name="Garrity G."/>
            <person name="Hugenholtz P."/>
            <person name="Kyrpides N.C."/>
        </authorList>
    </citation>
    <scope>NUCLEOTIDE SEQUENCE [LARGE SCALE GENOMIC DNA]</scope>
    <source>
        <strain evidence="5 6">CGMCC 1.5364</strain>
    </source>
</reference>
<evidence type="ECO:0000256" key="2">
    <source>
        <dbReference type="ARBA" id="ARBA00022676"/>
    </source>
</evidence>
<protein>
    <submittedName>
        <fullName evidence="5">GT2 family glycosyltransferase</fullName>
    </submittedName>
</protein>
<sequence>MFERLKGVYERYLMAHALVVAEGLGPLTLPDGTVFGYIESLTYSEQSLHIAGWSMLGGLELQTEDSRFALRRRIHRGDVLLAAPETARKLGVPGALFGFDAEVMWNGKVDAPVRLVIERDDQVLYFPMPTPGLTIRKRLHRAARKPFLKDLIGALPLLARFYLGGHDRTIQNRVRQRFGVIKPRSLGAHIDASFFAKPEAEIPAVPPVTIVLPVYNAFELLQECVDRVLRHTHTPWHLVVVEDCSTDERVRPWLREWAARQGDRVTLLENAQNLGFIGGVNRGLAEAARRDEHVVLLNSDALVPDGWSLRLLYPLTTDDDVASVTPMSNDATIFSIPLIGAERSLKTRCVDDIDAVARGLSSDLMADAPTGVGFCMAMNKAALKILPQLDMAFGKGYGEEVDWCQKLRLAGMRHVGIGNLFVEHRGGQSFGSEKKAQQIAASGAIITERYPEFDTDVQRFFTQDPLAAPRLALAMAWLQAEHAGTVDLYFAHSMGGGAENWLSHRIDERREEGLASLVLRFGGQFRFRLELHLSGQTTVVETESLDVIKRILSPLRRRRIVYSCAVGDSTPIEIPGFLLSLTLEDGEGLEILFHDYFPISPSYTLINSDRFYVGHPDPDSPDPAHHPVLPDGTVGTLAQWQQAWGKAIYRADRIVTFSKDSAAHVTETWPEATDRIDVRPHKLTFQVPVIDASAWKGKGPGVIGVLGGIGEGKGAAILSDLSFWLHDKPHLPRLVLIGELDLSFPRATSMTVTGRYHTSELAGLIERHQITAWLMPSILPETFSYTTHEMLATGLPVFTLNLGAQAEAARARPNGHVLRDGQPKTIVDAVMAVAAGREVA</sequence>
<evidence type="ECO:0000259" key="4">
    <source>
        <dbReference type="Pfam" id="PF00535"/>
    </source>
</evidence>
<comment type="caution">
    <text evidence="5">The sequence shown here is derived from an EMBL/GenBank/DDBJ whole genome shotgun (WGS) entry which is preliminary data.</text>
</comment>
<dbReference type="AlphaFoldDB" id="A0A562NG07"/>
<dbReference type="Gene3D" id="3.90.550.10">
    <property type="entry name" value="Spore Coat Polysaccharide Biosynthesis Protein SpsA, Chain A"/>
    <property type="match status" value="1"/>
</dbReference>
<evidence type="ECO:0000256" key="3">
    <source>
        <dbReference type="ARBA" id="ARBA00022679"/>
    </source>
</evidence>